<evidence type="ECO:0000259" key="2">
    <source>
        <dbReference type="Pfam" id="PF00149"/>
    </source>
</evidence>
<proteinExistence type="predicted"/>
<dbReference type="STRING" id="1184151.AW736_10720"/>
<dbReference type="AlphaFoldDB" id="A0A178IIS2"/>
<keyword evidence="4" id="KW-1185">Reference proteome</keyword>
<feature type="domain" description="Calcineurin-like phosphoesterase" evidence="2">
    <location>
        <begin position="289"/>
        <end position="504"/>
    </location>
</feature>
<organism evidence="3 4">
    <name type="scientific">Termitidicoccus mucosus</name>
    <dbReference type="NCBI Taxonomy" id="1184151"/>
    <lineage>
        <taxon>Bacteria</taxon>
        <taxon>Pseudomonadati</taxon>
        <taxon>Verrucomicrobiota</taxon>
        <taxon>Opitutia</taxon>
        <taxon>Opitutales</taxon>
        <taxon>Opitutaceae</taxon>
        <taxon>Termitidicoccus</taxon>
    </lineage>
</organism>
<feature type="chain" id="PRO_5008088887" description="Calcineurin-like phosphoesterase domain-containing protein" evidence="1">
    <location>
        <begin position="29"/>
        <end position="635"/>
    </location>
</feature>
<keyword evidence="1" id="KW-0732">Signal</keyword>
<gene>
    <name evidence="3" type="ORF">AW736_10720</name>
</gene>
<comment type="caution">
    <text evidence="3">The sequence shown here is derived from an EMBL/GenBank/DDBJ whole genome shotgun (WGS) entry which is preliminary data.</text>
</comment>
<dbReference type="PANTHER" id="PTHR43143:SF5">
    <property type="entry name" value="SECRETED PROTEIN"/>
    <property type="match status" value="1"/>
</dbReference>
<reference evidence="3 4" key="1">
    <citation type="submission" date="2016-01" db="EMBL/GenBank/DDBJ databases">
        <title>High potential of lignocellulose degradation of a new Verrucomicrobia species.</title>
        <authorList>
            <person name="Wang Y."/>
            <person name="Shi Y."/>
            <person name="Qiu Z."/>
            <person name="Liu S."/>
            <person name="Yang H."/>
        </authorList>
    </citation>
    <scope>NUCLEOTIDE SEQUENCE [LARGE SCALE GENOMIC DNA]</scope>
    <source>
        <strain evidence="3 4">TSB47</strain>
    </source>
</reference>
<sequence>MKPTKYKHPFRAMMVAVLSALLFSMAHAVPNKDDKTLVFQNGLDGYAGALEVGIDQNKPGKLSTKPANLWIERGVKDGKQTSAKQALVRFDGIFGRGAAQIPPGANISQATLRLCIGSLKDAPTYHRIFLNRVLVPWDKNAAWKYKAWGDDGIQADGREAVAASDAHFVPNLNNTAYEIDVTESLRAWARGEPNHGWVLHNIRVHLEAAAFISSRVKQQDQRPLLRVTFDVNPANLAPQADKLTASPAGSAAATLSLQTTDANNDPLNVTFYGRKQAKSGPDFQVVLLPDTQYYTMKKYGGTPEMFNAQVEWIARNARARNIAFVLHLGDITDTGDVYEEEWQIASKALYRLEGPALSGLPGGVPYTVAVGNHDQRKKGSGGKLFERGGGALLYNKYFGVDHFSGKSYYGGHYGDDNNNYYALFDAGAEKFIVLSLEYGRPAKDSALLEWAAGLLKKHADRRAIVVTHATIFPGVPGSFQADGGAVYEALKACKNLMLIIGGHTTGEGHRTDVYDGATVHSIVQDFQLDQQGGNGFLGILTFSPRDNQIRVATYSPFAGRWRTDFAAQYTLDYNFGTTIEPFAKIGAAKARSGDTPACRWEGLESHSDYEWFAEVSDGGKTIRTETQLFKPAAQK</sequence>
<dbReference type="InterPro" id="IPR004843">
    <property type="entry name" value="Calcineurin-like_PHP"/>
</dbReference>
<dbReference type="Gene3D" id="3.60.21.10">
    <property type="match status" value="1"/>
</dbReference>
<dbReference type="NCBIfam" id="NF033679">
    <property type="entry name" value="DNRLRE_dom"/>
    <property type="match status" value="1"/>
</dbReference>
<feature type="signal peptide" evidence="1">
    <location>
        <begin position="1"/>
        <end position="28"/>
    </location>
</feature>
<dbReference type="PANTHER" id="PTHR43143">
    <property type="entry name" value="METALLOPHOSPHOESTERASE, CALCINEURIN SUPERFAMILY"/>
    <property type="match status" value="1"/>
</dbReference>
<dbReference type="SUPFAM" id="SSF56300">
    <property type="entry name" value="Metallo-dependent phosphatases"/>
    <property type="match status" value="1"/>
</dbReference>
<dbReference type="InterPro" id="IPR029052">
    <property type="entry name" value="Metallo-depent_PP-like"/>
</dbReference>
<evidence type="ECO:0000256" key="1">
    <source>
        <dbReference type="SAM" id="SignalP"/>
    </source>
</evidence>
<name>A0A178IIS2_9BACT</name>
<dbReference type="Proteomes" id="UP000078486">
    <property type="component" value="Unassembled WGS sequence"/>
</dbReference>
<evidence type="ECO:0000313" key="4">
    <source>
        <dbReference type="Proteomes" id="UP000078486"/>
    </source>
</evidence>
<dbReference type="Pfam" id="PF00149">
    <property type="entry name" value="Metallophos"/>
    <property type="match status" value="1"/>
</dbReference>
<evidence type="ECO:0000313" key="3">
    <source>
        <dbReference type="EMBL" id="OAM89793.1"/>
    </source>
</evidence>
<dbReference type="GO" id="GO:0016787">
    <property type="term" value="F:hydrolase activity"/>
    <property type="evidence" value="ECO:0007669"/>
    <property type="project" value="InterPro"/>
</dbReference>
<protein>
    <recommendedName>
        <fullName evidence="2">Calcineurin-like phosphoesterase domain-containing protein</fullName>
    </recommendedName>
</protein>
<dbReference type="InterPro" id="IPR051918">
    <property type="entry name" value="STPP_CPPED1"/>
</dbReference>
<accession>A0A178IIS2</accession>
<dbReference type="EMBL" id="LRRQ01000076">
    <property type="protein sequence ID" value="OAM89793.1"/>
    <property type="molecule type" value="Genomic_DNA"/>
</dbReference>
<dbReference type="RefSeq" id="WP_068770251.1">
    <property type="nucleotide sequence ID" value="NZ_CP109796.1"/>
</dbReference>